<evidence type="ECO:0000313" key="3">
    <source>
        <dbReference type="Proteomes" id="UP001196413"/>
    </source>
</evidence>
<organism evidence="2 3">
    <name type="scientific">Parelaphostrongylus tenuis</name>
    <name type="common">Meningeal worm</name>
    <dbReference type="NCBI Taxonomy" id="148309"/>
    <lineage>
        <taxon>Eukaryota</taxon>
        <taxon>Metazoa</taxon>
        <taxon>Ecdysozoa</taxon>
        <taxon>Nematoda</taxon>
        <taxon>Chromadorea</taxon>
        <taxon>Rhabditida</taxon>
        <taxon>Rhabditina</taxon>
        <taxon>Rhabditomorpha</taxon>
        <taxon>Strongyloidea</taxon>
        <taxon>Metastrongylidae</taxon>
        <taxon>Parelaphostrongylus</taxon>
    </lineage>
</organism>
<sequence length="334" mass="36680">MAADVVRHESKMFHLQPHFHIDATESPTVRSFAIFPGSNKSFDQIQVVLNDRTTPHRRSSPFLLNNDSVTETPSKSVLMQPSVELRRRWIMRPIRLRVLRPSNNALIADVNRNAFRRTFGAEKAAAVERPRAPVDGEIIAKDKRTNVDELKEESISNKPDNLSSTSITFTTITSATTPPTTSSSVPTTITESATFTTTVFLTSFSSTPIAIESVFTNPSTTSTTDLPAKVTLSQSSAPPSIVVSLPRHPQENITISSESKEELNENLINGVQPTLTPPTTSTQTSTPSLQLIGAPGAEPPSDSVVDELNRAENFMEVAQRLRLFEIDSSKNDNR</sequence>
<protein>
    <submittedName>
        <fullName evidence="2">Uncharacterized protein</fullName>
    </submittedName>
</protein>
<accession>A0AAD5N7J2</accession>
<dbReference type="AlphaFoldDB" id="A0AAD5N7J2"/>
<feature type="region of interest" description="Disordered" evidence="1">
    <location>
        <begin position="270"/>
        <end position="302"/>
    </location>
</feature>
<gene>
    <name evidence="2" type="ORF">KIN20_024401</name>
</gene>
<comment type="caution">
    <text evidence="2">The sequence shown here is derived from an EMBL/GenBank/DDBJ whole genome shotgun (WGS) entry which is preliminary data.</text>
</comment>
<evidence type="ECO:0000313" key="2">
    <source>
        <dbReference type="EMBL" id="KAJ1364326.1"/>
    </source>
</evidence>
<dbReference type="Proteomes" id="UP001196413">
    <property type="component" value="Unassembled WGS sequence"/>
</dbReference>
<keyword evidence="3" id="KW-1185">Reference proteome</keyword>
<proteinExistence type="predicted"/>
<name>A0AAD5N7J2_PARTN</name>
<evidence type="ECO:0000256" key="1">
    <source>
        <dbReference type="SAM" id="MobiDB-lite"/>
    </source>
</evidence>
<reference evidence="2" key="1">
    <citation type="submission" date="2021-06" db="EMBL/GenBank/DDBJ databases">
        <title>Parelaphostrongylus tenuis whole genome reference sequence.</title>
        <authorList>
            <person name="Garwood T.J."/>
            <person name="Larsen P.A."/>
            <person name="Fountain-Jones N.M."/>
            <person name="Garbe J.R."/>
            <person name="Macchietto M.G."/>
            <person name="Kania S.A."/>
            <person name="Gerhold R.W."/>
            <person name="Richards J.E."/>
            <person name="Wolf T.M."/>
        </authorList>
    </citation>
    <scope>NUCLEOTIDE SEQUENCE</scope>
    <source>
        <strain evidence="2">MNPRO001-30</strain>
        <tissue evidence="2">Meninges</tissue>
    </source>
</reference>
<feature type="compositionally biased region" description="Low complexity" evidence="1">
    <location>
        <begin position="270"/>
        <end position="291"/>
    </location>
</feature>
<dbReference type="EMBL" id="JAHQIW010004938">
    <property type="protein sequence ID" value="KAJ1364326.1"/>
    <property type="molecule type" value="Genomic_DNA"/>
</dbReference>